<dbReference type="Pfam" id="PF00700">
    <property type="entry name" value="Flagellin_C"/>
    <property type="match status" value="1"/>
</dbReference>
<dbReference type="KEGG" id="eff:skT53_28500"/>
<dbReference type="InterPro" id="IPR001492">
    <property type="entry name" value="Flagellin"/>
</dbReference>
<organism evidence="6 7">
    <name type="scientific">Effusibacillus dendaii</name>
    <dbReference type="NCBI Taxonomy" id="2743772"/>
    <lineage>
        <taxon>Bacteria</taxon>
        <taxon>Bacillati</taxon>
        <taxon>Bacillota</taxon>
        <taxon>Bacilli</taxon>
        <taxon>Bacillales</taxon>
        <taxon>Alicyclobacillaceae</taxon>
        <taxon>Effusibacillus</taxon>
    </lineage>
</organism>
<dbReference type="InterPro" id="IPR046358">
    <property type="entry name" value="Flagellin_C"/>
</dbReference>
<keyword evidence="3" id="KW-0975">Bacterial flagellum</keyword>
<comment type="subcellular location">
    <subcellularLocation>
        <location evidence="1">Bacterial flagellum</location>
    </subcellularLocation>
</comment>
<dbReference type="InterPro" id="IPR013384">
    <property type="entry name" value="Flagell_FlgL"/>
</dbReference>
<dbReference type="GO" id="GO:0009424">
    <property type="term" value="C:bacterial-type flagellum hook"/>
    <property type="evidence" value="ECO:0007669"/>
    <property type="project" value="InterPro"/>
</dbReference>
<dbReference type="Gene3D" id="1.20.1330.10">
    <property type="entry name" value="f41 fragment of flagellin, N-terminal domain"/>
    <property type="match status" value="1"/>
</dbReference>
<dbReference type="SUPFAM" id="SSF64518">
    <property type="entry name" value="Phase 1 flagellin"/>
    <property type="match status" value="1"/>
</dbReference>
<dbReference type="RefSeq" id="WP_200758321.1">
    <property type="nucleotide sequence ID" value="NZ_AP023366.1"/>
</dbReference>
<dbReference type="GO" id="GO:0071973">
    <property type="term" value="P:bacterial-type flagellum-dependent cell motility"/>
    <property type="evidence" value="ECO:0007669"/>
    <property type="project" value="InterPro"/>
</dbReference>
<evidence type="ECO:0000259" key="5">
    <source>
        <dbReference type="Pfam" id="PF00700"/>
    </source>
</evidence>
<sequence length="297" mass="33209">MRVTQSMLNSQFVKNVQINNKNLDIYQRMLETGKKLNKPEDDPVGVGFAMRYEEGLSRIQQYQRNLSSLKSDLETYDTYISKVNDLLQRVRQLAVQGASDTVPQDARQAMAKEVDQIYKEMVDLGNSQFNGKYMFNGQKTDQIPYSNLANAETQNSDTNRTMITISDNTYLPGNITGQAVFGTAGASDNAFMLLKNLSNALNTNNTTAISQAIGFVDIRMSAVHAAWSEVGVLMNRVDLVDNRLRDQQLNVTKVLSDTMDTDIPKTITDLKMAETVQRASLSVGSRILQPSLVDFLR</sequence>
<evidence type="ECO:0000313" key="6">
    <source>
        <dbReference type="EMBL" id="BCJ87865.1"/>
    </source>
</evidence>
<keyword evidence="6" id="KW-0282">Flagellum</keyword>
<name>A0A7I8DCP6_9BACL</name>
<keyword evidence="6" id="KW-0969">Cilium</keyword>
<gene>
    <name evidence="6" type="primary">flgL</name>
    <name evidence="6" type="ORF">skT53_28500</name>
</gene>
<evidence type="ECO:0000256" key="2">
    <source>
        <dbReference type="ARBA" id="ARBA00005709"/>
    </source>
</evidence>
<comment type="similarity">
    <text evidence="2">Belongs to the bacterial flagellin family.</text>
</comment>
<evidence type="ECO:0000313" key="7">
    <source>
        <dbReference type="Proteomes" id="UP000593802"/>
    </source>
</evidence>
<keyword evidence="7" id="KW-1185">Reference proteome</keyword>
<proteinExistence type="inferred from homology"/>
<accession>A0A7I8DCP6</accession>
<reference evidence="6 7" key="1">
    <citation type="submission" date="2020-08" db="EMBL/GenBank/DDBJ databases">
        <title>Complete Genome Sequence of Effusibacillus dendaii Strain skT53, Isolated from Farmland soil.</title>
        <authorList>
            <person name="Konishi T."/>
            <person name="Kawasaki H."/>
        </authorList>
    </citation>
    <scope>NUCLEOTIDE SEQUENCE [LARGE SCALE GENOMIC DNA]</scope>
    <source>
        <strain evidence="7">skT53</strain>
    </source>
</reference>
<feature type="domain" description="Flagellin C-terminal" evidence="5">
    <location>
        <begin position="214"/>
        <end position="296"/>
    </location>
</feature>
<dbReference type="InterPro" id="IPR001029">
    <property type="entry name" value="Flagellin_N"/>
</dbReference>
<feature type="domain" description="Flagellin N-terminal" evidence="4">
    <location>
        <begin position="6"/>
        <end position="140"/>
    </location>
</feature>
<keyword evidence="6" id="KW-0966">Cell projection</keyword>
<dbReference type="AlphaFoldDB" id="A0A7I8DCP6"/>
<dbReference type="PANTHER" id="PTHR42792:SF1">
    <property type="entry name" value="FLAGELLAR HOOK-ASSOCIATED PROTEIN 3"/>
    <property type="match status" value="1"/>
</dbReference>
<dbReference type="Proteomes" id="UP000593802">
    <property type="component" value="Chromosome"/>
</dbReference>
<dbReference type="GO" id="GO:0005198">
    <property type="term" value="F:structural molecule activity"/>
    <property type="evidence" value="ECO:0007669"/>
    <property type="project" value="InterPro"/>
</dbReference>
<dbReference type="EMBL" id="AP023366">
    <property type="protein sequence ID" value="BCJ87865.1"/>
    <property type="molecule type" value="Genomic_DNA"/>
</dbReference>
<dbReference type="Pfam" id="PF00669">
    <property type="entry name" value="Flagellin_N"/>
    <property type="match status" value="1"/>
</dbReference>
<evidence type="ECO:0000256" key="1">
    <source>
        <dbReference type="ARBA" id="ARBA00004365"/>
    </source>
</evidence>
<dbReference type="PANTHER" id="PTHR42792">
    <property type="entry name" value="FLAGELLIN"/>
    <property type="match status" value="1"/>
</dbReference>
<protein>
    <submittedName>
        <fullName evidence="6">Flagellar hook-associated protein FlgL</fullName>
    </submittedName>
</protein>
<dbReference type="NCBIfam" id="TIGR02550">
    <property type="entry name" value="flagell_flgL"/>
    <property type="match status" value="1"/>
</dbReference>
<evidence type="ECO:0000259" key="4">
    <source>
        <dbReference type="Pfam" id="PF00669"/>
    </source>
</evidence>
<evidence type="ECO:0000256" key="3">
    <source>
        <dbReference type="ARBA" id="ARBA00023143"/>
    </source>
</evidence>